<dbReference type="EMBL" id="BKCG01000003">
    <property type="protein sequence ID" value="GER59554.1"/>
    <property type="molecule type" value="Genomic_DNA"/>
</dbReference>
<keyword evidence="2" id="KW-1185">Reference proteome</keyword>
<sequence length="47" mass="5570">MKKDNLKSDEKLKYNPEITERDMDILKQDNIHGDGGRDQLLKIEKQK</sequence>
<comment type="caution">
    <text evidence="1">The sequence shown here is derived from an EMBL/GenBank/DDBJ whole genome shotgun (WGS) entry which is preliminary data.</text>
</comment>
<organism evidence="1 2">
    <name type="scientific">Patiriisocius marinus</name>
    <dbReference type="NCBI Taxonomy" id="1397112"/>
    <lineage>
        <taxon>Bacteria</taxon>
        <taxon>Pseudomonadati</taxon>
        <taxon>Bacteroidota</taxon>
        <taxon>Flavobacteriia</taxon>
        <taxon>Flavobacteriales</taxon>
        <taxon>Flavobacteriaceae</taxon>
        <taxon>Patiriisocius</taxon>
    </lineage>
</organism>
<protein>
    <submittedName>
        <fullName evidence="1">Uncharacterized protein</fullName>
    </submittedName>
</protein>
<evidence type="ECO:0000313" key="2">
    <source>
        <dbReference type="Proteomes" id="UP000326509"/>
    </source>
</evidence>
<name>A0A5J4IX63_9FLAO</name>
<reference evidence="1 2" key="1">
    <citation type="submission" date="2019-08" db="EMBL/GenBank/DDBJ databases">
        <title>Draft genome sequence of Ulvibacter marinus type strain NBRC 109484.</title>
        <authorList>
            <person name="Kawano K."/>
            <person name="Ushijima N."/>
            <person name="Kihara M."/>
            <person name="Itoh H."/>
        </authorList>
    </citation>
    <scope>NUCLEOTIDE SEQUENCE [LARGE SCALE GENOMIC DNA]</scope>
    <source>
        <strain evidence="1 2">NBRC 109484</strain>
    </source>
</reference>
<proteinExistence type="predicted"/>
<dbReference type="AlphaFoldDB" id="A0A5J4IX63"/>
<evidence type="ECO:0000313" key="1">
    <source>
        <dbReference type="EMBL" id="GER59554.1"/>
    </source>
</evidence>
<dbReference type="Proteomes" id="UP000326509">
    <property type="component" value="Unassembled WGS sequence"/>
</dbReference>
<dbReference type="RefSeq" id="WP_235904670.1">
    <property type="nucleotide sequence ID" value="NZ_BKCG01000003.1"/>
</dbReference>
<accession>A0A5J4IX63</accession>
<gene>
    <name evidence="1" type="ORF">ULMA_16620</name>
</gene>